<organism evidence="1 2">
    <name type="scientific">Adhaeribacter rhizoryzae</name>
    <dbReference type="NCBI Taxonomy" id="2607907"/>
    <lineage>
        <taxon>Bacteria</taxon>
        <taxon>Pseudomonadati</taxon>
        <taxon>Bacteroidota</taxon>
        <taxon>Cytophagia</taxon>
        <taxon>Cytophagales</taxon>
        <taxon>Hymenobacteraceae</taxon>
        <taxon>Adhaeribacter</taxon>
    </lineage>
</organism>
<sequence>MKKALLILFLGVFMVPYPVAFAQRHVKHISAWGTHLGRTDKGTFYEVSYANYLTDKLTLRVSGLREHGELSAAGNYLALSSRLFIAPELFRIGEAVYFHLLLGVSGAYERTNELLALENSENDKAYRTRFTYGPQAGAEADIFFSNRISLVVSGTKGKIFNNSHLDEWPGYAALGLRYHCR</sequence>
<dbReference type="AlphaFoldDB" id="A0A5M6D033"/>
<dbReference type="Proteomes" id="UP000323426">
    <property type="component" value="Unassembled WGS sequence"/>
</dbReference>
<dbReference type="EMBL" id="VWSF01000031">
    <property type="protein sequence ID" value="KAA5539652.1"/>
    <property type="molecule type" value="Genomic_DNA"/>
</dbReference>
<proteinExistence type="predicted"/>
<comment type="caution">
    <text evidence="1">The sequence shown here is derived from an EMBL/GenBank/DDBJ whole genome shotgun (WGS) entry which is preliminary data.</text>
</comment>
<keyword evidence="2" id="KW-1185">Reference proteome</keyword>
<dbReference type="RefSeq" id="WP_150092835.1">
    <property type="nucleotide sequence ID" value="NZ_VWSF01000031.1"/>
</dbReference>
<name>A0A5M6D033_9BACT</name>
<accession>A0A5M6D033</accession>
<reference evidence="1 2" key="1">
    <citation type="submission" date="2019-09" db="EMBL/GenBank/DDBJ databases">
        <title>Genome sequence and assembly of Adhaeribacter sp.</title>
        <authorList>
            <person name="Chhetri G."/>
        </authorList>
    </citation>
    <scope>NUCLEOTIDE SEQUENCE [LARGE SCALE GENOMIC DNA]</scope>
    <source>
        <strain evidence="1 2">DK36</strain>
    </source>
</reference>
<protein>
    <recommendedName>
        <fullName evidence="3">Outer membrane protein beta-barrel domain-containing protein</fullName>
    </recommendedName>
</protein>
<evidence type="ECO:0000313" key="1">
    <source>
        <dbReference type="EMBL" id="KAA5539652.1"/>
    </source>
</evidence>
<evidence type="ECO:0008006" key="3">
    <source>
        <dbReference type="Google" id="ProtNLM"/>
    </source>
</evidence>
<evidence type="ECO:0000313" key="2">
    <source>
        <dbReference type="Proteomes" id="UP000323426"/>
    </source>
</evidence>
<gene>
    <name evidence="1" type="ORF">F0145_23995</name>
</gene>